<evidence type="ECO:0000256" key="4">
    <source>
        <dbReference type="ARBA" id="ARBA00023134"/>
    </source>
</evidence>
<dbReference type="PROSITE" id="PS51419">
    <property type="entry name" value="RAB"/>
    <property type="match status" value="1"/>
</dbReference>
<dbReference type="SMART" id="SM00175">
    <property type="entry name" value="RAB"/>
    <property type="match status" value="1"/>
</dbReference>
<dbReference type="PROSITE" id="PS51421">
    <property type="entry name" value="RAS"/>
    <property type="match status" value="1"/>
</dbReference>
<protein>
    <submittedName>
        <fullName evidence="6">Uncharacterized protein</fullName>
    </submittedName>
</protein>
<dbReference type="SUPFAM" id="SSF52540">
    <property type="entry name" value="P-loop containing nucleoside triphosphate hydrolases"/>
    <property type="match status" value="1"/>
</dbReference>
<evidence type="ECO:0000256" key="2">
    <source>
        <dbReference type="ARBA" id="ARBA00006270"/>
    </source>
</evidence>
<reference evidence="6" key="1">
    <citation type="submission" date="2022-10" db="EMBL/GenBank/DDBJ databases">
        <title>Tapping the CABI collections for fungal endophytes: first genome assemblies for Collariella, Neodidymelliopsis, Ascochyta clinopodiicola, Didymella pomorum, Didymosphaeria variabile, Neocosmospora piperis and Neocucurbitaria cava.</title>
        <authorList>
            <person name="Hill R."/>
        </authorList>
    </citation>
    <scope>NUCLEOTIDE SEQUENCE</scope>
    <source>
        <strain evidence="6">IMI 356814</strain>
    </source>
</reference>
<dbReference type="GO" id="GO:0005886">
    <property type="term" value="C:plasma membrane"/>
    <property type="evidence" value="ECO:0007669"/>
    <property type="project" value="UniProtKB-SubCell"/>
</dbReference>
<dbReference type="AlphaFoldDB" id="A0A9W8Y1X2"/>
<proteinExistence type="inferred from homology"/>
<evidence type="ECO:0000256" key="5">
    <source>
        <dbReference type="SAM" id="MobiDB-lite"/>
    </source>
</evidence>
<keyword evidence="4" id="KW-0342">GTP-binding</keyword>
<evidence type="ECO:0000256" key="1">
    <source>
        <dbReference type="ARBA" id="ARBA00004342"/>
    </source>
</evidence>
<comment type="subcellular location">
    <subcellularLocation>
        <location evidence="1">Cell membrane</location>
        <topology evidence="1">Lipid-anchor</topology>
        <orientation evidence="1">Cytoplasmic side</orientation>
    </subcellularLocation>
</comment>
<comment type="caution">
    <text evidence="6">The sequence shown here is derived from an EMBL/GenBank/DDBJ whole genome shotgun (WGS) entry which is preliminary data.</text>
</comment>
<keyword evidence="7" id="KW-1185">Reference proteome</keyword>
<feature type="region of interest" description="Disordered" evidence="5">
    <location>
        <begin position="158"/>
        <end position="180"/>
    </location>
</feature>
<accession>A0A9W8Y1X2</accession>
<dbReference type="GO" id="GO:0005525">
    <property type="term" value="F:GTP binding"/>
    <property type="evidence" value="ECO:0007669"/>
    <property type="project" value="UniProtKB-KW"/>
</dbReference>
<dbReference type="InterPro" id="IPR001806">
    <property type="entry name" value="Small_GTPase"/>
</dbReference>
<dbReference type="InterPro" id="IPR027417">
    <property type="entry name" value="P-loop_NTPase"/>
</dbReference>
<dbReference type="Proteomes" id="UP001140560">
    <property type="component" value="Unassembled WGS sequence"/>
</dbReference>
<evidence type="ECO:0000256" key="3">
    <source>
        <dbReference type="ARBA" id="ARBA00022741"/>
    </source>
</evidence>
<dbReference type="InterPro" id="IPR050305">
    <property type="entry name" value="Small_GTPase_Rab"/>
</dbReference>
<dbReference type="Pfam" id="PF00071">
    <property type="entry name" value="Ras"/>
    <property type="match status" value="1"/>
</dbReference>
<dbReference type="Gene3D" id="3.40.50.300">
    <property type="entry name" value="P-loop containing nucleotide triphosphate hydrolases"/>
    <property type="match status" value="1"/>
</dbReference>
<feature type="compositionally biased region" description="Basic and acidic residues" evidence="5">
    <location>
        <begin position="158"/>
        <end position="170"/>
    </location>
</feature>
<dbReference type="EMBL" id="JAPEUY010000019">
    <property type="protein sequence ID" value="KAJ4363428.1"/>
    <property type="molecule type" value="Genomic_DNA"/>
</dbReference>
<evidence type="ECO:0000313" key="6">
    <source>
        <dbReference type="EMBL" id="KAJ4363428.1"/>
    </source>
</evidence>
<organism evidence="6 7">
    <name type="scientific">Neocucurbitaria cava</name>
    <dbReference type="NCBI Taxonomy" id="798079"/>
    <lineage>
        <taxon>Eukaryota</taxon>
        <taxon>Fungi</taxon>
        <taxon>Dikarya</taxon>
        <taxon>Ascomycota</taxon>
        <taxon>Pezizomycotina</taxon>
        <taxon>Dothideomycetes</taxon>
        <taxon>Pleosporomycetidae</taxon>
        <taxon>Pleosporales</taxon>
        <taxon>Pleosporineae</taxon>
        <taxon>Cucurbitariaceae</taxon>
        <taxon>Neocucurbitaria</taxon>
    </lineage>
</organism>
<dbReference type="OrthoDB" id="10002389at2759"/>
<sequence length="198" mass="21870">MDWTLSFTDLSSTVLRDTDLTMRSSFFDTTLASADGIFLLYDITSLQSFESLTDSAYFYLWDCRSPSSGGGDSSSGHALKNPDRRRFGCVVVGNKADVVRAEPEKREVSAEMAEQWASSQGFGHVEVDSNERGEVEGAVETLVESIKIAWKRDAEEVEERKRMGERREGGAKGLPKKPRIGALGDKLKLALRTAKPDP</sequence>
<gene>
    <name evidence="6" type="ORF">N0V83_009721</name>
</gene>
<name>A0A9W8Y1X2_9PLEO</name>
<comment type="similarity">
    <text evidence="2">Belongs to the small GTPase superfamily. Rab family.</text>
</comment>
<evidence type="ECO:0000313" key="7">
    <source>
        <dbReference type="Proteomes" id="UP001140560"/>
    </source>
</evidence>
<keyword evidence="3" id="KW-0547">Nucleotide-binding</keyword>
<dbReference type="PANTHER" id="PTHR47980">
    <property type="entry name" value="LD44762P"/>
    <property type="match status" value="1"/>
</dbReference>
<dbReference type="GO" id="GO:0003924">
    <property type="term" value="F:GTPase activity"/>
    <property type="evidence" value="ECO:0007669"/>
    <property type="project" value="InterPro"/>
</dbReference>